<dbReference type="InterPro" id="IPR011234">
    <property type="entry name" value="Fumarylacetoacetase-like_C"/>
</dbReference>
<name>A0A9X2MRV4_9BACL</name>
<dbReference type="PANTHER" id="PTHR42796:SF4">
    <property type="entry name" value="FUMARYLACETOACETATE HYDROLASE DOMAIN-CONTAINING PROTEIN 2A"/>
    <property type="match status" value="1"/>
</dbReference>
<dbReference type="Gene3D" id="3.90.850.10">
    <property type="entry name" value="Fumarylacetoacetase-like, C-terminal domain"/>
    <property type="match status" value="1"/>
</dbReference>
<evidence type="ECO:0000313" key="5">
    <source>
        <dbReference type="Proteomes" id="UP001141950"/>
    </source>
</evidence>
<keyword evidence="5" id="KW-1185">Reference proteome</keyword>
<proteinExistence type="inferred from homology"/>
<dbReference type="GO" id="GO:0016787">
    <property type="term" value="F:hydrolase activity"/>
    <property type="evidence" value="ECO:0007669"/>
    <property type="project" value="UniProtKB-KW"/>
</dbReference>
<feature type="domain" description="Fumarylacetoacetase-like C-terminal" evidence="3">
    <location>
        <begin position="86"/>
        <end position="285"/>
    </location>
</feature>
<dbReference type="PANTHER" id="PTHR42796">
    <property type="entry name" value="FUMARYLACETOACETATE HYDROLASE DOMAIN-CONTAINING PROTEIN 2A-RELATED"/>
    <property type="match status" value="1"/>
</dbReference>
<evidence type="ECO:0000256" key="1">
    <source>
        <dbReference type="ARBA" id="ARBA00010211"/>
    </source>
</evidence>
<dbReference type="InterPro" id="IPR051121">
    <property type="entry name" value="FAH"/>
</dbReference>
<protein>
    <submittedName>
        <fullName evidence="4">Fumarylacetoacetate hydrolase family protein</fullName>
    </submittedName>
</protein>
<dbReference type="GO" id="GO:0044281">
    <property type="term" value="P:small molecule metabolic process"/>
    <property type="evidence" value="ECO:0007669"/>
    <property type="project" value="UniProtKB-ARBA"/>
</dbReference>
<dbReference type="RefSeq" id="WP_257448445.1">
    <property type="nucleotide sequence ID" value="NZ_JANIPJ010000013.1"/>
</dbReference>
<comment type="caution">
    <text evidence="4">The sequence shown here is derived from an EMBL/GenBank/DDBJ whole genome shotgun (WGS) entry which is preliminary data.</text>
</comment>
<evidence type="ECO:0000259" key="3">
    <source>
        <dbReference type="Pfam" id="PF01557"/>
    </source>
</evidence>
<reference evidence="4" key="1">
    <citation type="submission" date="2022-08" db="EMBL/GenBank/DDBJ databases">
        <title>The genomic sequence of strain Paenibacillus sp. SCIV0701.</title>
        <authorList>
            <person name="Zhao H."/>
        </authorList>
    </citation>
    <scope>NUCLEOTIDE SEQUENCE</scope>
    <source>
        <strain evidence="4">SCIV0701</strain>
    </source>
</reference>
<evidence type="ECO:0000256" key="2">
    <source>
        <dbReference type="ARBA" id="ARBA00022723"/>
    </source>
</evidence>
<dbReference type="Pfam" id="PF01557">
    <property type="entry name" value="FAA_hydrolase"/>
    <property type="match status" value="1"/>
</dbReference>
<accession>A0A9X2MRV4</accession>
<keyword evidence="4" id="KW-0378">Hydrolase</keyword>
<keyword evidence="2" id="KW-0479">Metal-binding</keyword>
<gene>
    <name evidence="4" type="ORF">NQZ67_17540</name>
</gene>
<dbReference type="InterPro" id="IPR036663">
    <property type="entry name" value="Fumarylacetoacetase_C_sf"/>
</dbReference>
<dbReference type="EMBL" id="JANIPJ010000013">
    <property type="protein sequence ID" value="MCR2805689.1"/>
    <property type="molecule type" value="Genomic_DNA"/>
</dbReference>
<organism evidence="4 5">
    <name type="scientific">Paenibacillus soyae</name>
    <dbReference type="NCBI Taxonomy" id="2969249"/>
    <lineage>
        <taxon>Bacteria</taxon>
        <taxon>Bacillati</taxon>
        <taxon>Bacillota</taxon>
        <taxon>Bacilli</taxon>
        <taxon>Bacillales</taxon>
        <taxon>Paenibacillaceae</taxon>
        <taxon>Paenibacillus</taxon>
    </lineage>
</organism>
<dbReference type="GO" id="GO:0046872">
    <property type="term" value="F:metal ion binding"/>
    <property type="evidence" value="ECO:0007669"/>
    <property type="project" value="UniProtKB-KW"/>
</dbReference>
<dbReference type="SUPFAM" id="SSF56529">
    <property type="entry name" value="FAH"/>
    <property type="match status" value="1"/>
</dbReference>
<evidence type="ECO:0000313" key="4">
    <source>
        <dbReference type="EMBL" id="MCR2805689.1"/>
    </source>
</evidence>
<dbReference type="AlphaFoldDB" id="A0A9X2MRV4"/>
<comment type="similarity">
    <text evidence="1">Belongs to the FAH family.</text>
</comment>
<sequence length="296" mass="32579">MKFVTVAIDGRETLGVIAPHGIVLVETINRVFGTRWSTELFQLLQDGEWETFRNWFHQTAASSIVELEAQAEEALKLAPLYRHPRKIWGVGFNYAADEEALAAADRSEEPVGFMKPDTSLIGYGESIVIPPQSGRVIAEAELAIVIGRVCRDVEESDVASYIAGYATVLDIGADDIHGRNPRFLTRSKSFDTFFSFGPELLTPDEVVDVSKLVVSTVLNGERVSAKQVALMRYRPEWIVSFHSKCMTLVPGDILMTGTPGAAVVRPGDQVECRIDGFRPLRNPVRGGSELPAMQGE</sequence>
<dbReference type="Proteomes" id="UP001141950">
    <property type="component" value="Unassembled WGS sequence"/>
</dbReference>